<dbReference type="SUPFAM" id="SSF50685">
    <property type="entry name" value="Barwin-like endoglucanases"/>
    <property type="match status" value="1"/>
</dbReference>
<keyword evidence="1" id="KW-0732">Signal</keyword>
<gene>
    <name evidence="3" type="ORF">THASP1DRAFT_9801</name>
</gene>
<dbReference type="CDD" id="cd22272">
    <property type="entry name" value="DPBB_EXLX1-like"/>
    <property type="match status" value="1"/>
</dbReference>
<dbReference type="STRING" id="78915.A0A4P9XR27"/>
<dbReference type="PANTHER" id="PTHR31836:SF21">
    <property type="entry name" value="EXPANSIN-LIKE PROTEIN 7"/>
    <property type="match status" value="1"/>
</dbReference>
<evidence type="ECO:0000256" key="1">
    <source>
        <dbReference type="ARBA" id="ARBA00022729"/>
    </source>
</evidence>
<dbReference type="AlphaFoldDB" id="A0A4P9XR27"/>
<evidence type="ECO:0000259" key="2">
    <source>
        <dbReference type="Pfam" id="PF03330"/>
    </source>
</evidence>
<accession>A0A4P9XR27</accession>
<organism evidence="3 4">
    <name type="scientific">Thamnocephalis sphaerospora</name>
    <dbReference type="NCBI Taxonomy" id="78915"/>
    <lineage>
        <taxon>Eukaryota</taxon>
        <taxon>Fungi</taxon>
        <taxon>Fungi incertae sedis</taxon>
        <taxon>Zoopagomycota</taxon>
        <taxon>Zoopagomycotina</taxon>
        <taxon>Zoopagomycetes</taxon>
        <taxon>Zoopagales</taxon>
        <taxon>Sigmoideomycetaceae</taxon>
        <taxon>Thamnocephalis</taxon>
    </lineage>
</organism>
<dbReference type="EMBL" id="KZ992595">
    <property type="protein sequence ID" value="RKP08515.1"/>
    <property type="molecule type" value="Genomic_DNA"/>
</dbReference>
<reference evidence="4" key="1">
    <citation type="journal article" date="2018" name="Nat. Microbiol.">
        <title>Leveraging single-cell genomics to expand the fungal tree of life.</title>
        <authorList>
            <person name="Ahrendt S.R."/>
            <person name="Quandt C.A."/>
            <person name="Ciobanu D."/>
            <person name="Clum A."/>
            <person name="Salamov A."/>
            <person name="Andreopoulos B."/>
            <person name="Cheng J.F."/>
            <person name="Woyke T."/>
            <person name="Pelin A."/>
            <person name="Henrissat B."/>
            <person name="Reynolds N.K."/>
            <person name="Benny G.L."/>
            <person name="Smith M.E."/>
            <person name="James T.Y."/>
            <person name="Grigoriev I.V."/>
        </authorList>
    </citation>
    <scope>NUCLEOTIDE SEQUENCE [LARGE SCALE GENOMIC DNA]</scope>
    <source>
        <strain evidence="4">RSA 1356</strain>
    </source>
</reference>
<feature type="non-terminal residue" evidence="3">
    <location>
        <position position="98"/>
    </location>
</feature>
<dbReference type="InterPro" id="IPR051477">
    <property type="entry name" value="Expansin_CellWall"/>
</dbReference>
<dbReference type="Pfam" id="PF03330">
    <property type="entry name" value="DPBB_1"/>
    <property type="match status" value="1"/>
</dbReference>
<evidence type="ECO:0000313" key="4">
    <source>
        <dbReference type="Proteomes" id="UP000271241"/>
    </source>
</evidence>
<proteinExistence type="predicted"/>
<dbReference type="OrthoDB" id="406505at2759"/>
<name>A0A4P9XR27_9FUNG</name>
<dbReference type="InterPro" id="IPR009009">
    <property type="entry name" value="RlpA-like_DPBB"/>
</dbReference>
<dbReference type="Gene3D" id="2.40.40.10">
    <property type="entry name" value="RlpA-like domain"/>
    <property type="match status" value="1"/>
</dbReference>
<evidence type="ECO:0000313" key="3">
    <source>
        <dbReference type="EMBL" id="RKP08515.1"/>
    </source>
</evidence>
<keyword evidence="4" id="KW-1185">Reference proteome</keyword>
<dbReference type="InterPro" id="IPR036908">
    <property type="entry name" value="RlpA-like_sf"/>
</dbReference>
<feature type="non-terminal residue" evidence="3">
    <location>
        <position position="1"/>
    </location>
</feature>
<dbReference type="Proteomes" id="UP000271241">
    <property type="component" value="Unassembled WGS sequence"/>
</dbReference>
<sequence>TYYRPSNDACSKYGHSSRSSDMVAAMNKAQFGGSFGGETERSSICGRCVQVKGPRGTAVVKIVDMCETCRHGHVDLSPAAFRRVANPVDGRVSVTWKY</sequence>
<dbReference type="PANTHER" id="PTHR31836">
    <property type="match status" value="1"/>
</dbReference>
<feature type="domain" description="RlpA-like protein double-psi beta-barrel" evidence="2">
    <location>
        <begin position="46"/>
        <end position="95"/>
    </location>
</feature>
<protein>
    <submittedName>
        <fullName evidence="3">RlpA-like double-psi beta-barrel-protein domain-containing protein-containing protein</fullName>
    </submittedName>
</protein>